<protein>
    <submittedName>
        <fullName evidence="2">Uncharacterized protein</fullName>
    </submittedName>
</protein>
<dbReference type="RefSeq" id="WP_230224077.1">
    <property type="nucleotide sequence ID" value="NZ_JAJKFT010000010.1"/>
</dbReference>
<proteinExistence type="predicted"/>
<feature type="transmembrane region" description="Helical" evidence="1">
    <location>
        <begin position="24"/>
        <end position="46"/>
    </location>
</feature>
<dbReference type="EMBL" id="JAJKFT010000010">
    <property type="protein sequence ID" value="MCC9631674.1"/>
    <property type="molecule type" value="Genomic_DNA"/>
</dbReference>
<dbReference type="AlphaFoldDB" id="A0A9X1MSD5"/>
<sequence length="225" mass="25815">MTTDEKFAAESPAPTPPRPSLMRFSLFTLMSATAVFAVWMAFFLTARETKRMELMLPSLRNLARELRVDVPSWYAAVRHQELSDDDFRWRVYLPPDHKYQLCLASRNFMTYMHPGEEKPAPSLVAPSAPGEHEVTLNYYKVEEEWIIQVSVDDQIVMQESQPADWNLGLGSSGGSKIDTNRQFSIEEPLELFDRVFSVPLPDQPNSSSTQRSETGLRLWVETLER</sequence>
<keyword evidence="1" id="KW-0812">Transmembrane</keyword>
<name>A0A9X1MSD5_9BACT</name>
<keyword evidence="3" id="KW-1185">Reference proteome</keyword>
<evidence type="ECO:0000313" key="3">
    <source>
        <dbReference type="Proteomes" id="UP001139103"/>
    </source>
</evidence>
<keyword evidence="1" id="KW-0472">Membrane</keyword>
<evidence type="ECO:0000256" key="1">
    <source>
        <dbReference type="SAM" id="Phobius"/>
    </source>
</evidence>
<accession>A0A9X1MSD5</accession>
<keyword evidence="1" id="KW-1133">Transmembrane helix</keyword>
<gene>
    <name evidence="2" type="ORF">LOC68_25030</name>
</gene>
<organism evidence="2 3">
    <name type="scientific">Blastopirellula sediminis</name>
    <dbReference type="NCBI Taxonomy" id="2894196"/>
    <lineage>
        <taxon>Bacteria</taxon>
        <taxon>Pseudomonadati</taxon>
        <taxon>Planctomycetota</taxon>
        <taxon>Planctomycetia</taxon>
        <taxon>Pirellulales</taxon>
        <taxon>Pirellulaceae</taxon>
        <taxon>Blastopirellula</taxon>
    </lineage>
</organism>
<dbReference type="Proteomes" id="UP001139103">
    <property type="component" value="Unassembled WGS sequence"/>
</dbReference>
<comment type="caution">
    <text evidence="2">The sequence shown here is derived from an EMBL/GenBank/DDBJ whole genome shotgun (WGS) entry which is preliminary data.</text>
</comment>
<evidence type="ECO:0000313" key="2">
    <source>
        <dbReference type="EMBL" id="MCC9631674.1"/>
    </source>
</evidence>
<reference evidence="2" key="1">
    <citation type="submission" date="2021-11" db="EMBL/GenBank/DDBJ databases">
        <title>Genome sequence.</title>
        <authorList>
            <person name="Sun Q."/>
        </authorList>
    </citation>
    <scope>NUCLEOTIDE SEQUENCE</scope>
    <source>
        <strain evidence="2">JC732</strain>
    </source>
</reference>